<dbReference type="STRING" id="411684.HPDFL43_14017"/>
<accession>A9D227</accession>
<sequence length="262" mass="26526">MSGIHMTVSGAPEGMSGEIPLVLLHGFGGSGHAWDGVIPHLPGSVRVIAVDLPGHGKSLNSEGRGGAGRMAKAILAALDEAGVEAFHIAGHSMGGAVSALIALRAGARVKSLTLVAPGGMAREINADLLARYAKAASEADIRASLAEMSAPGFVIPQAVIDGFVSERARPGALEALAETYEAMFPDGPEHGQGVLPFDALAALDMPVFVIWGLADAVLPCPSPAALPASFAFSVLPELGHMLPEEAPEIVAGVLTQAVSAPS</sequence>
<feature type="domain" description="AB hydrolase-1" evidence="1">
    <location>
        <begin position="20"/>
        <end position="219"/>
    </location>
</feature>
<proteinExistence type="predicted"/>
<dbReference type="GO" id="GO:0046464">
    <property type="term" value="P:acylglycerol catabolic process"/>
    <property type="evidence" value="ECO:0007669"/>
    <property type="project" value="TreeGrafter"/>
</dbReference>
<reference evidence="2 3" key="2">
    <citation type="submission" date="2012-06" db="EMBL/GenBank/DDBJ databases">
        <authorList>
            <person name="Fiebig A."/>
        </authorList>
    </citation>
    <scope>NUCLEOTIDE SEQUENCE [LARGE SCALE GENOMIC DNA]</scope>
    <source>
        <strain evidence="2 3">DFL-43</strain>
    </source>
</reference>
<dbReference type="InterPro" id="IPR029058">
    <property type="entry name" value="AB_hydrolase_fold"/>
</dbReference>
<dbReference type="SUPFAM" id="SSF53474">
    <property type="entry name" value="alpha/beta-Hydrolases"/>
    <property type="match status" value="1"/>
</dbReference>
<reference evidence="2 3" key="1">
    <citation type="submission" date="2007-10" db="EMBL/GenBank/DDBJ databases">
        <authorList>
            <person name="Wagner-Dobler I."/>
            <person name="Ferriera S."/>
            <person name="Johnson J."/>
            <person name="Kravitz S."/>
            <person name="Beeson K."/>
            <person name="Sutton G."/>
            <person name="Rogers Y.-H."/>
            <person name="Friedman R."/>
            <person name="Frazier M."/>
            <person name="Venter J.C."/>
        </authorList>
    </citation>
    <scope>NUCLEOTIDE SEQUENCE [LARGE SCALE GENOMIC DNA]</scope>
    <source>
        <strain evidence="2 3">DFL-43</strain>
    </source>
</reference>
<organism evidence="2 3">
    <name type="scientific">Hoeflea phototrophica (strain DSM 17068 / NCIMB 14078 / DFL-43)</name>
    <dbReference type="NCBI Taxonomy" id="411684"/>
    <lineage>
        <taxon>Bacteria</taxon>
        <taxon>Pseudomonadati</taxon>
        <taxon>Pseudomonadota</taxon>
        <taxon>Alphaproteobacteria</taxon>
        <taxon>Hyphomicrobiales</taxon>
        <taxon>Rhizobiaceae</taxon>
        <taxon>Hoeflea</taxon>
    </lineage>
</organism>
<dbReference type="Pfam" id="PF00561">
    <property type="entry name" value="Abhydrolase_1"/>
    <property type="match status" value="1"/>
</dbReference>
<dbReference type="HOGENOM" id="CLU_020336_13_2_5"/>
<evidence type="ECO:0000313" key="3">
    <source>
        <dbReference type="Proteomes" id="UP000004291"/>
    </source>
</evidence>
<comment type="caution">
    <text evidence="2">The sequence shown here is derived from an EMBL/GenBank/DDBJ whole genome shotgun (WGS) entry which is preliminary data.</text>
</comment>
<keyword evidence="3" id="KW-1185">Reference proteome</keyword>
<dbReference type="ESTHER" id="9rhiz-a9d227">
    <property type="family name" value="6_AlphaBeta_hydrolase"/>
</dbReference>
<dbReference type="InterPro" id="IPR050266">
    <property type="entry name" value="AB_hydrolase_sf"/>
</dbReference>
<dbReference type="AlphaFoldDB" id="A9D227"/>
<dbReference type="PANTHER" id="PTHR43798:SF5">
    <property type="entry name" value="MONOACYLGLYCEROL LIPASE ABHD6"/>
    <property type="match status" value="1"/>
</dbReference>
<dbReference type="PANTHER" id="PTHR43798">
    <property type="entry name" value="MONOACYLGLYCEROL LIPASE"/>
    <property type="match status" value="1"/>
</dbReference>
<gene>
    <name evidence="2" type="ORF">HPDFL43_14017</name>
</gene>
<keyword evidence="2" id="KW-0378">Hydrolase</keyword>
<dbReference type="GO" id="GO:0004742">
    <property type="term" value="F:dihydrolipoyllysine-residue acetyltransferase activity"/>
    <property type="evidence" value="ECO:0007669"/>
    <property type="project" value="UniProtKB-EC"/>
</dbReference>
<dbReference type="InterPro" id="IPR000073">
    <property type="entry name" value="AB_hydrolase_1"/>
</dbReference>
<dbReference type="GO" id="GO:0016020">
    <property type="term" value="C:membrane"/>
    <property type="evidence" value="ECO:0007669"/>
    <property type="project" value="TreeGrafter"/>
</dbReference>
<protein>
    <submittedName>
        <fullName evidence="2">Putative hydrolase or acyltransferase (Alpha/beta hydrolase superfamily)</fullName>
        <ecNumber evidence="2">2.3.1.12</ecNumber>
    </submittedName>
</protein>
<keyword evidence="2" id="KW-0808">Transferase</keyword>
<dbReference type="PRINTS" id="PR00111">
    <property type="entry name" value="ABHYDROLASE"/>
</dbReference>
<dbReference type="GO" id="GO:0047372">
    <property type="term" value="F:monoacylglycerol lipase activity"/>
    <property type="evidence" value="ECO:0007669"/>
    <property type="project" value="TreeGrafter"/>
</dbReference>
<dbReference type="EC" id="2.3.1.12" evidence="2"/>
<evidence type="ECO:0000259" key="1">
    <source>
        <dbReference type="Pfam" id="PF00561"/>
    </source>
</evidence>
<dbReference type="Proteomes" id="UP000004291">
    <property type="component" value="Chromosome"/>
</dbReference>
<dbReference type="EMBL" id="ABIA03000004">
    <property type="protein sequence ID" value="EDQ34119.1"/>
    <property type="molecule type" value="Genomic_DNA"/>
</dbReference>
<evidence type="ECO:0000313" key="2">
    <source>
        <dbReference type="EMBL" id="EDQ34119.1"/>
    </source>
</evidence>
<dbReference type="Gene3D" id="3.40.50.1820">
    <property type="entry name" value="alpha/beta hydrolase"/>
    <property type="match status" value="1"/>
</dbReference>
<name>A9D227_HOEPD</name>
<dbReference type="RefSeq" id="WP_007198565.1">
    <property type="nucleotide sequence ID" value="NZ_CM002917.1"/>
</dbReference>
<dbReference type="OrthoDB" id="9780765at2"/>
<keyword evidence="2" id="KW-0012">Acyltransferase</keyword>
<dbReference type="eggNOG" id="COG0596">
    <property type="taxonomic scope" value="Bacteria"/>
</dbReference>